<evidence type="ECO:0000313" key="2">
    <source>
        <dbReference type="Proteomes" id="UP000017048"/>
    </source>
</evidence>
<accession>U5EE78</accession>
<proteinExistence type="predicted"/>
<sequence>MAENFGMGISVFVQDQVHGRVRMCDGRVADTLSGMVLGAGAGTMLGEIHAYADTMFNCYQLTLFLDELARTPTGDEREAEVVAVLREAAEEAIERNGYLWFSGD</sequence>
<evidence type="ECO:0000313" key="1">
    <source>
        <dbReference type="EMBL" id="GAD83514.1"/>
    </source>
</evidence>
<gene>
    <name evidence="1" type="ORF">NCAST_20_00800</name>
</gene>
<name>U5EE78_NOCAS</name>
<dbReference type="AlphaFoldDB" id="U5EE78"/>
<comment type="caution">
    <text evidence="1">The sequence shown here is derived from an EMBL/GenBank/DDBJ whole genome shotgun (WGS) entry which is preliminary data.</text>
</comment>
<dbReference type="eggNOG" id="ENOG5031FER">
    <property type="taxonomic scope" value="Bacteria"/>
</dbReference>
<keyword evidence="2" id="KW-1185">Reference proteome</keyword>
<dbReference type="Proteomes" id="UP000017048">
    <property type="component" value="Unassembled WGS sequence"/>
</dbReference>
<dbReference type="EMBL" id="BAFO02000020">
    <property type="protein sequence ID" value="GAD83514.1"/>
    <property type="molecule type" value="Genomic_DNA"/>
</dbReference>
<reference evidence="1 2" key="1">
    <citation type="journal article" date="2014" name="BMC Genomics">
        <title>Genome based analysis of type-I polyketide synthase and nonribosomal peptide synthetase gene clusters in seven strains of five representative Nocardia species.</title>
        <authorList>
            <person name="Komaki H."/>
            <person name="Ichikawa N."/>
            <person name="Hosoyama A."/>
            <person name="Takahashi-Nakaguchi A."/>
            <person name="Matsuzawa T."/>
            <person name="Suzuki K."/>
            <person name="Fujita N."/>
            <person name="Gonoi T."/>
        </authorList>
    </citation>
    <scope>NUCLEOTIDE SEQUENCE [LARGE SCALE GENOMIC DNA]</scope>
    <source>
        <strain evidence="1 2">NBRC 15531</strain>
    </source>
</reference>
<protein>
    <submittedName>
        <fullName evidence="1">Uncharacterized protein</fullName>
    </submittedName>
</protein>
<organism evidence="1 2">
    <name type="scientific">Nocardia asteroides NBRC 15531</name>
    <dbReference type="NCBI Taxonomy" id="1110697"/>
    <lineage>
        <taxon>Bacteria</taxon>
        <taxon>Bacillati</taxon>
        <taxon>Actinomycetota</taxon>
        <taxon>Actinomycetes</taxon>
        <taxon>Mycobacteriales</taxon>
        <taxon>Nocardiaceae</taxon>
        <taxon>Nocardia</taxon>
    </lineage>
</organism>